<evidence type="ECO:0000313" key="2">
    <source>
        <dbReference type="Proteomes" id="UP000250078"/>
    </source>
</evidence>
<gene>
    <name evidence="1" type="ORF">K441DRAFT_592030</name>
</gene>
<proteinExistence type="predicted"/>
<organism evidence="1 2">
    <name type="scientific">Cenococcum geophilum 1.58</name>
    <dbReference type="NCBI Taxonomy" id="794803"/>
    <lineage>
        <taxon>Eukaryota</taxon>
        <taxon>Fungi</taxon>
        <taxon>Dikarya</taxon>
        <taxon>Ascomycota</taxon>
        <taxon>Pezizomycotina</taxon>
        <taxon>Dothideomycetes</taxon>
        <taxon>Pleosporomycetidae</taxon>
        <taxon>Gloniales</taxon>
        <taxon>Gloniaceae</taxon>
        <taxon>Cenococcum</taxon>
    </lineage>
</organism>
<reference evidence="1 2" key="1">
    <citation type="journal article" date="2016" name="Nat. Commun.">
        <title>Ectomycorrhizal ecology is imprinted in the genome of the dominant symbiotic fungus Cenococcum geophilum.</title>
        <authorList>
            <consortium name="DOE Joint Genome Institute"/>
            <person name="Peter M."/>
            <person name="Kohler A."/>
            <person name="Ohm R.A."/>
            <person name="Kuo A."/>
            <person name="Krutzmann J."/>
            <person name="Morin E."/>
            <person name="Arend M."/>
            <person name="Barry K.W."/>
            <person name="Binder M."/>
            <person name="Choi C."/>
            <person name="Clum A."/>
            <person name="Copeland A."/>
            <person name="Grisel N."/>
            <person name="Haridas S."/>
            <person name="Kipfer T."/>
            <person name="LaButti K."/>
            <person name="Lindquist E."/>
            <person name="Lipzen A."/>
            <person name="Maire R."/>
            <person name="Meier B."/>
            <person name="Mihaltcheva S."/>
            <person name="Molinier V."/>
            <person name="Murat C."/>
            <person name="Poggeler S."/>
            <person name="Quandt C.A."/>
            <person name="Sperisen C."/>
            <person name="Tritt A."/>
            <person name="Tisserant E."/>
            <person name="Crous P.W."/>
            <person name="Henrissat B."/>
            <person name="Nehls U."/>
            <person name="Egli S."/>
            <person name="Spatafora J.W."/>
            <person name="Grigoriev I.V."/>
            <person name="Martin F.M."/>
        </authorList>
    </citation>
    <scope>NUCLEOTIDE SEQUENCE [LARGE SCALE GENOMIC DNA]</scope>
    <source>
        <strain evidence="1 2">1.58</strain>
    </source>
</reference>
<sequence length="363" mass="39662">MSTHSYVSSPHMASVKKSPSHEGYSSESESKMQSSLPGAKRRASRAGTRSVTTLTAAQLERKRANDREAQRAIRQRTKDHIENLERQITELTAQQDTSNQSKLIELMQRNEELEQENTVLKTRLNHAAAAFGCADSSGGAILGSGDSGMLTPGGVPSPTDRIQILSQPRPSSTPTARSVPSIANPAPTVSQPDQWQPQHTGYSTAASSPLEASSVLSDISGPPDTVRWSPHPHSHQHSTSLPVPDSPLHAVDSSHLPYSYVLDTSGRPMQYQMESQPMVSQSMSGYGTPTSNPSPHPPEFHRHLTLQLATAQQPQYSYTTHSHQGYLPTSTHPGEMAMMPQPMMGEQGHIMYHMNPNMKTEQH</sequence>
<accession>A0ACC8EP45</accession>
<dbReference type="Proteomes" id="UP000250078">
    <property type="component" value="Unassembled WGS sequence"/>
</dbReference>
<dbReference type="EMBL" id="KV748253">
    <property type="protein sequence ID" value="OCK87887.1"/>
    <property type="molecule type" value="Genomic_DNA"/>
</dbReference>
<protein>
    <submittedName>
        <fullName evidence="1">Uncharacterized protein</fullName>
    </submittedName>
</protein>
<keyword evidence="2" id="KW-1185">Reference proteome</keyword>
<name>A0ACC8EP45_9PEZI</name>
<evidence type="ECO:0000313" key="1">
    <source>
        <dbReference type="EMBL" id="OCK87887.1"/>
    </source>
</evidence>